<dbReference type="InterPro" id="IPR056777">
    <property type="entry name" value="Ycf2_N"/>
</dbReference>
<evidence type="ECO:0000256" key="3">
    <source>
        <dbReference type="ARBA" id="ARBA00009361"/>
    </source>
</evidence>
<geneLocation type="chloroplast" evidence="11"/>
<evidence type="ECO:0000313" key="12">
    <source>
        <dbReference type="EMBL" id="QYB21689.1"/>
    </source>
</evidence>
<keyword evidence="8" id="KW-1133">Transmembrane helix</keyword>
<dbReference type="InterPro" id="IPR027417">
    <property type="entry name" value="P-loop_NTPase"/>
</dbReference>
<keyword evidence="7" id="KW-0175">Coiled coil</keyword>
<keyword evidence="5" id="KW-0547">Nucleotide-binding</keyword>
<feature type="domain" description="ATPase AAA-type core" evidence="9">
    <location>
        <begin position="1552"/>
        <end position="1700"/>
    </location>
</feature>
<evidence type="ECO:0000256" key="7">
    <source>
        <dbReference type="SAM" id="Coils"/>
    </source>
</evidence>
<feature type="transmembrane region" description="Helical" evidence="8">
    <location>
        <begin position="1305"/>
        <end position="1329"/>
    </location>
</feature>
<dbReference type="Pfam" id="PF05695">
    <property type="entry name" value="Ycf2"/>
    <property type="match status" value="2"/>
</dbReference>
<comment type="similarity">
    <text evidence="3">Belongs to the Ycf2 family.</text>
</comment>
<dbReference type="InterPro" id="IPR003959">
    <property type="entry name" value="ATPase_AAA_core"/>
</dbReference>
<dbReference type="GO" id="GO:0009536">
    <property type="term" value="C:plastid"/>
    <property type="evidence" value="ECO:0007669"/>
    <property type="project" value="UniProtKB-SubCell"/>
</dbReference>
<evidence type="ECO:0000259" key="9">
    <source>
        <dbReference type="Pfam" id="PF00004"/>
    </source>
</evidence>
<dbReference type="GO" id="GO:0016887">
    <property type="term" value="F:ATP hydrolysis activity"/>
    <property type="evidence" value="ECO:0007669"/>
    <property type="project" value="InterPro"/>
</dbReference>
<dbReference type="PANTHER" id="PTHR33078:SF100">
    <property type="entry name" value="PROTEIN YCF2"/>
    <property type="match status" value="1"/>
</dbReference>
<reference evidence="12" key="3">
    <citation type="submission" date="2021-01" db="EMBL/GenBank/DDBJ databases">
        <authorList>
            <person name="Stull G."/>
            <person name="Qu X.-J."/>
            <person name="Parins-Fukuchi C."/>
            <person name="Yang Y.-Y."/>
            <person name="Yang J.-B."/>
            <person name="Yang Z.-Y."/>
            <person name="Hu Y."/>
            <person name="Ma H."/>
            <person name="Soltis P."/>
            <person name="Soltis D."/>
            <person name="Li D.-Z."/>
            <person name="Smith S."/>
            <person name="Yi T.-S."/>
        </authorList>
    </citation>
    <scope>NUCLEOTIDE SEQUENCE</scope>
</reference>
<evidence type="ECO:0000256" key="2">
    <source>
        <dbReference type="ARBA" id="ARBA00004474"/>
    </source>
</evidence>
<name>A0A3Q9WV89_LAGFR</name>
<evidence type="ECO:0000256" key="8">
    <source>
        <dbReference type="SAM" id="Phobius"/>
    </source>
</evidence>
<evidence type="ECO:0000313" key="11">
    <source>
        <dbReference type="EMBL" id="BBF90866.1"/>
    </source>
</evidence>
<reference evidence="11" key="1">
    <citation type="journal article" date="2018" name="Mol. Phylogenet. Evol.">
        <title>Enlarged and highly repetitive plastome of Lagarostrobos and plastid phylogenomics of Podocarpaceae.</title>
        <authorList>
            <person name="Sudianto E."/>
            <person name="Wu C.-S."/>
            <person name="Leonhard L."/>
            <person name="Martine W.F."/>
            <person name="Chaw S.-M."/>
        </authorList>
    </citation>
    <scope>NUCLEOTIDE SEQUENCE</scope>
</reference>
<reference evidence="12" key="2">
    <citation type="journal article" date="2021" name="Nat. Plants">
        <title>Gene duplications and phylogenomic conflict underlie major pulses of phenotypic evolution in gymnosperms.</title>
        <authorList>
            <person name="Stull G.W."/>
            <person name="Qu X.J."/>
            <person name="Parins-Fukuchi C."/>
            <person name="Yang Y.Y."/>
            <person name="Yang J.B."/>
            <person name="Yang Z.Y."/>
            <person name="Hu Y."/>
            <person name="Ma H."/>
            <person name="Soltis P.S."/>
            <person name="Soltis D.E."/>
            <person name="Li D.Z."/>
            <person name="Smith S.A."/>
            <person name="Yi T.S."/>
        </authorList>
    </citation>
    <scope>NUCLEOTIDE SEQUENCE</scope>
</reference>
<evidence type="ECO:0000256" key="4">
    <source>
        <dbReference type="ARBA" id="ARBA00022640"/>
    </source>
</evidence>
<evidence type="ECO:0000259" key="10">
    <source>
        <dbReference type="Pfam" id="PF05695"/>
    </source>
</evidence>
<keyword evidence="6" id="KW-0067">ATP-binding</keyword>
<evidence type="ECO:0000256" key="5">
    <source>
        <dbReference type="ARBA" id="ARBA00022741"/>
    </source>
</evidence>
<keyword evidence="8" id="KW-0472">Membrane</keyword>
<dbReference type="PANTHER" id="PTHR33078">
    <property type="entry name" value="PROTEIN YCF2-RELATED"/>
    <property type="match status" value="1"/>
</dbReference>
<dbReference type="Gene3D" id="1.20.5.1700">
    <property type="match status" value="1"/>
</dbReference>
<dbReference type="SUPFAM" id="SSF52540">
    <property type="entry name" value="P-loop containing nucleoside triphosphate hydrolases"/>
    <property type="match status" value="1"/>
</dbReference>
<accession>A0A3Q9WV89</accession>
<dbReference type="Gene3D" id="3.40.50.300">
    <property type="entry name" value="P-loop containing nucleotide triphosphate hydrolases"/>
    <property type="match status" value="1"/>
</dbReference>
<evidence type="ECO:0000256" key="1">
    <source>
        <dbReference type="ARBA" id="ARBA00002329"/>
    </source>
</evidence>
<sequence>MNNIENHGPMSVTNDVPMELVSDEVAMELESNIQWPLVRIKVLSQFRLEMTELFNPWNKSYLTESYLLRFFTQIFSRRERLIKLLHFRVIITLFLRDLRSFGVNQTIKVVILLTLPVFLYRVNSYVNENKYTMFIAPNFTKNLLMVPHLFVYLSKYDTNLLNNKNERISDNKGTKRKTYSKSKNAQISWNVFEIFSKTLSIYESYVRTVATKKSFQSFNLLKRQQDDDPFQHFLKNERKRRVDFWNTRTYLLKDPSSVCVSSLDPEWSIFRKNQTDLNHLNCIRFMNRSSPWNIPSSACDQNKEQWKKVVLEIADRFSLSITKSCQIDDNQIALDIDYHMSPELYELNESRLLNQIFNCRGKLKNEFLSILFNILGKDKSFVDEIIKKNDRAETLAQLIYHRYKMKIDGHFSKAKYAFAFQKAFKKYHIENPFRFHLRSGPNSKEKTISIWIKKESLNNIMNNAINQHSSTWREVNKKWVDRSILQIDKYINHNFFVYNWSIQTEYLKNGFKSFVYSPNFSHIYVKLKNRVFDPNEYRVLVPIDIRLLLKEFIQFLLFKNLLIDLFGKEFLIFNLNLMSLPNLLSNWWSKFRSKFNINYILGHKNDIIDSLIGDEDKYDTPELMELKKKRLEILDELFDVLVELFQNLNNLFETYFKPLLNKLLKMIQLIVVESLDDSQGLEFIDEGTISRSVLNEIPINQLIRSLFDNQKNGMDCFDNTDLWARFNYQNWLNPLKLSNQSSLITSFDKANTIEFFDYLHHPRLNYKKRLSPYMEKIHIKKNNLTYVQLFNLFPIHNNLFTLPIDGVNPVSLKKEMISLIKSHVVNILLAEYLCDRTLIHDSYKSLNLLTKLNYFVHDKRAISSIGEISTTPFTREKPIVDFEKDYGPPFFNSSYSKENHFSRCKSDLRKDIYLIQIQSYAEDLRFIFESLFMKMNKKIETKRRIVKKSFSMYQYIISKYSTYPWWKGVKRILLDTYMEIKKSTLLNKDKEIMSRVFQFQINSSKWEFFETYRFLLFTFPGWEYLQDIFLYPILQILINSRDLFASILDLIQYKDQILTHILDIFNILWKLPQKLFIISKWKLKKTFSYYFSIIYDYVSYEVDIFLSDFYMELEYYVFKIYNDVFSYLFQIYSDYFSYYVSFLYNYFSISKTYRDRYFLGLSRAKEQIELVKEEIKEQIKSVTGEIESVTGEIKSVTGEIESVTGEIESVTGEIESVKEEIENQKEQLKMIEIEIRARGRKIPFTLFDQITFISTNLGWALKFEKLKQVRISSQFQGMTKLKLKMIKRLKLMEIFIIYVKNQISWIHFVLSLTVVFFLLRSLVFLMEILNLSRDYFLWKDRIENQDAFEEMWDKFLILQEPMPKMIYGWFIDYEDFRIPIKAIYRYFIRKWSYTRKLKREQTYIFPIYTAIQEILETTTDWIDEEEREVAHFLIKEKSLSQPELKLLTNPKDFSFKWTLPAIADPNMPIARYINDQPGLIYLRYLVETFQEGIINYTNKFDSFGPAEKSVFLAFCNKITSSQKCCWDNLNSSRLKHFSLHLGLPSSYFSKRILLIGPMETGRSFLVKSLAADSYIPLIRISLRYFLPQRVDFEYELRRTEDPMLYVPSIFDDTIENRLERRDIDRFSVMERHMAMKRIEQLIITLEMAKAMSPCVIWIPNIHELDSGSLLLCILVKRLFKENFPGIVIASTHIPKKVDPFPISSDGLNRAIHIRMLPFSQRQRELAILLRSKGFYLEKELSCPDEFWLRAKGFDARDLTAFTNELFLIGMSQKRSVIDTNTIRLAFNRNTRGLLGIDGQESVRLPYKVGKAFIQHTFRSMNPLFANRDLLMKRSFYFSQWYLEPWIAEASIKELTIFCHILGCLAGSAASDSWFISELHQENWFSLDKFIKNDFVLASSLLESFLAEFSLGMLDKGIILTFDGHDIVRNHCNMLHKGLSSRVNKMIIKKQDNFFAESTDEDQEELWNDIRIAWAPRTWRLSFLRSNQFDYITRPNQFIELLQEYQYVPDLQYMEFKIKSPYDKFHVQSKTQKKWNSKMKARLKERQVIVGGESFDTDYIMQYQFFNNSIFFEERFLWNPVSILFQEKRLNFPRRELYLNGQKLKRIYMAYSPIRKQAIKNPFRNRYVFGFYRESKIMYMKEWNLKDIMPEDHMVSFQRIQAFGAGWKRILPYNPTYTYSRWLAEFSPMFDRFELLVDQHQSETTRCFSECFIANFLSESYQYLINMFLSKRMILNQMINTLLKKKILFSNEIVHLIAEEINRNKGD</sequence>
<protein>
    <submittedName>
        <fullName evidence="11">Uncharacterized protein</fullName>
    </submittedName>
</protein>
<comment type="subcellular location">
    <subcellularLocation>
        <location evidence="2">Plastid</location>
    </subcellularLocation>
</comment>
<feature type="domain" description="Ycf2 N-terminal" evidence="10">
    <location>
        <begin position="664"/>
        <end position="892"/>
    </location>
</feature>
<feature type="coiled-coil region" evidence="7">
    <location>
        <begin position="1161"/>
        <end position="1238"/>
    </location>
</feature>
<gene>
    <name evidence="11" type="primary">ycf2</name>
</gene>
<evidence type="ECO:0000256" key="6">
    <source>
        <dbReference type="ARBA" id="ARBA00022840"/>
    </source>
</evidence>
<keyword evidence="11" id="KW-0150">Chloroplast</keyword>
<dbReference type="EMBL" id="AP018901">
    <property type="protein sequence ID" value="BBF90866.1"/>
    <property type="molecule type" value="Genomic_DNA"/>
</dbReference>
<keyword evidence="4 11" id="KW-0934">Plastid</keyword>
<feature type="domain" description="Ycf2 N-terminal" evidence="10">
    <location>
        <begin position="203"/>
        <end position="612"/>
    </location>
</feature>
<dbReference type="Pfam" id="PF00004">
    <property type="entry name" value="AAA"/>
    <property type="match status" value="1"/>
</dbReference>
<proteinExistence type="inferred from homology"/>
<comment type="function">
    <text evidence="1">Probable ATPase of unknown function. Its presence in a non-photosynthetic plant (Epifagus virginiana) and experiments in tobacco indicate that it has an essential function which is probably not related to photosynthesis.</text>
</comment>
<organism evidence="11">
    <name type="scientific">Lagarostrobos franklinii</name>
    <name type="common">Huon pine</name>
    <name type="synonym">Dacrydium franklinii</name>
    <dbReference type="NCBI Taxonomy" id="56892"/>
    <lineage>
        <taxon>Eukaryota</taxon>
        <taxon>Viridiplantae</taxon>
        <taxon>Streptophyta</taxon>
        <taxon>Embryophyta</taxon>
        <taxon>Tracheophyta</taxon>
        <taxon>Spermatophyta</taxon>
        <taxon>Pinopsida</taxon>
        <taxon>Pinidae</taxon>
        <taxon>Conifers II</taxon>
        <taxon>Araucariales</taxon>
        <taxon>Podocarpaceae</taxon>
        <taxon>Lagarostrobos</taxon>
    </lineage>
</organism>
<keyword evidence="8" id="KW-0812">Transmembrane</keyword>
<dbReference type="EMBL" id="MW470983">
    <property type="protein sequence ID" value="QYB21689.1"/>
    <property type="molecule type" value="Genomic_DNA"/>
</dbReference>
<dbReference type="GO" id="GO:0005524">
    <property type="term" value="F:ATP binding"/>
    <property type="evidence" value="ECO:0007669"/>
    <property type="project" value="UniProtKB-KW"/>
</dbReference>